<feature type="coiled-coil region" evidence="1">
    <location>
        <begin position="260"/>
        <end position="287"/>
    </location>
</feature>
<evidence type="ECO:0000256" key="2">
    <source>
        <dbReference type="SAM" id="Phobius"/>
    </source>
</evidence>
<dbReference type="SUPFAM" id="SSF141571">
    <property type="entry name" value="Pentapeptide repeat-like"/>
    <property type="match status" value="1"/>
</dbReference>
<name>A0A2U8BSB1_9RICK</name>
<keyword evidence="2" id="KW-0812">Transmembrane</keyword>
<gene>
    <name evidence="3" type="ORF">Fsol_00372</name>
</gene>
<dbReference type="Pfam" id="PF00805">
    <property type="entry name" value="Pentapeptide"/>
    <property type="match status" value="1"/>
</dbReference>
<keyword evidence="4" id="KW-1185">Reference proteome</keyword>
<dbReference type="Proteomes" id="UP000244519">
    <property type="component" value="Chromosome"/>
</dbReference>
<keyword evidence="2" id="KW-1133">Transmembrane helix</keyword>
<dbReference type="AlphaFoldDB" id="A0A2U8BSB1"/>
<evidence type="ECO:0000313" key="4">
    <source>
        <dbReference type="Proteomes" id="UP000244519"/>
    </source>
</evidence>
<accession>A0A2U8BSB1</accession>
<organism evidence="3 4">
    <name type="scientific">Candidatus Fokinia solitaria</name>
    <dbReference type="NCBI Taxonomy" id="1802984"/>
    <lineage>
        <taxon>Bacteria</taxon>
        <taxon>Pseudomonadati</taxon>
        <taxon>Pseudomonadota</taxon>
        <taxon>Alphaproteobacteria</taxon>
        <taxon>Rickettsiales</taxon>
        <taxon>Candidatus Midichloriaceae</taxon>
        <taxon>Candidatus Fokinia</taxon>
    </lineage>
</organism>
<evidence type="ECO:0000313" key="3">
    <source>
        <dbReference type="EMBL" id="AWD33170.1"/>
    </source>
</evidence>
<feature type="transmembrane region" description="Helical" evidence="2">
    <location>
        <begin position="738"/>
        <end position="768"/>
    </location>
</feature>
<evidence type="ECO:0000256" key="1">
    <source>
        <dbReference type="SAM" id="Coils"/>
    </source>
</evidence>
<keyword evidence="2" id="KW-0472">Membrane</keyword>
<dbReference type="OrthoDB" id="5290767at2"/>
<keyword evidence="1" id="KW-0175">Coiled coil</keyword>
<protein>
    <submittedName>
        <fullName evidence="3">Uncharacterized protein</fullName>
    </submittedName>
</protein>
<sequence length="807" mass="90060">MQKNNIKKSELHLFIEEALQSGKKEIDFQKFNGGRQIKEEILSDIDFSGCVIKNLHCATSVFRNCQFDGTRFRNSHFTNCAFPDSDFSGAIIDSPSSDKHHLFNIHEKASFPSLPELNNQNNVVAQNQGFRGAFKNFREGVKNLIVGEARVKISKEELFSATTFDAKQKASPEWIFDEDLRKRHHKAVEEKRKNVAECLEELWSITNSQNNTDPHHFQKIVEKDMSAEEMKILFDAQSTIKSINTSNKVSERLLDVMQAYNTAKTELVLAENDIRKAQLQYVEEKQEDIAPKTQYSIQDEIEQGKTYKNCIFLNTHILGADAENNKETVFENCIFLNDIEVTKKFGAVKFIDCRNTIDHEAKKCIKDDITRKIEHSASIEDATINKDGDIFLSVQSDDVFLDAQEKPFLKEKVDSLTEELFSQLPEEGGRLRFTNCIGNKIEFKNSALPMKFNKVKAKNITFLDSLVPSSSFISVKADSIQIKDTKMQCGKFQKCTFGAFQAQDSNMQLVNIDKSNRIDSKIEIGSTDMGMGILAPTIDKKATVSLKKQDTLALKLHKRLKSAIKDKGIISEYKDLDKRKKLVKLYDYAKKTSQTLDAAATVGVIHETSNKIGIGTLGKATAILAGLAVKAYQARYNSKEIGDKEKAIIVAAVANEVANNIGHYTAKLALYCAVSSLAQKALGGNTELTGSLLAITAVSKEVAEKSAKTKMYDKLLEGEENPEKIFDRASRKIAVKAAAASAVLVAVATFTKIAAAGVATAAIATLTYNKIRSMYKFRVRQQQIAAQPSRIILKKSDTKSTQLIRNI</sequence>
<dbReference type="KEGG" id="fso:Fsol_00372"/>
<dbReference type="RefSeq" id="WP_108673201.1">
    <property type="nucleotide sequence ID" value="NZ_CP025989.1"/>
</dbReference>
<dbReference type="Gene3D" id="2.160.20.80">
    <property type="entry name" value="E3 ubiquitin-protein ligase SopA"/>
    <property type="match status" value="1"/>
</dbReference>
<dbReference type="InterPro" id="IPR001646">
    <property type="entry name" value="5peptide_repeat"/>
</dbReference>
<reference evidence="3 4" key="1">
    <citation type="journal article" date="2018" name="Genome Biol. Evol.">
        <title>The Genome Sequence of "Candidatus Fokinia solitaria": Insights on Reductive Evolution in Rickettsiales.</title>
        <authorList>
            <person name="Floriano A.M."/>
            <person name="Castelli M."/>
            <person name="Krenek S."/>
            <person name="Berendonk T.U."/>
            <person name="Bazzocchi C."/>
            <person name="Petroni G."/>
            <person name="Sassera D."/>
        </authorList>
    </citation>
    <scope>NUCLEOTIDE SEQUENCE [LARGE SCALE GENOMIC DNA]</scope>
    <source>
        <strain evidence="3">Rio ETE_ALG 3VII</strain>
    </source>
</reference>
<proteinExistence type="predicted"/>
<dbReference type="EMBL" id="CP025989">
    <property type="protein sequence ID" value="AWD33170.1"/>
    <property type="molecule type" value="Genomic_DNA"/>
</dbReference>